<evidence type="ECO:0000256" key="1">
    <source>
        <dbReference type="ARBA" id="ARBA00004953"/>
    </source>
</evidence>
<organism evidence="4 5">
    <name type="scientific">Candidatus Enterocloster excrementipullorum</name>
    <dbReference type="NCBI Taxonomy" id="2838559"/>
    <lineage>
        <taxon>Bacteria</taxon>
        <taxon>Bacillati</taxon>
        <taxon>Bacillota</taxon>
        <taxon>Clostridia</taxon>
        <taxon>Lachnospirales</taxon>
        <taxon>Lachnospiraceae</taxon>
        <taxon>Enterocloster</taxon>
    </lineage>
</organism>
<keyword evidence="2" id="KW-0169">Cobalamin biosynthesis</keyword>
<dbReference type="EMBL" id="DWWT01000065">
    <property type="protein sequence ID" value="HJC06938.1"/>
    <property type="molecule type" value="Genomic_DNA"/>
</dbReference>
<dbReference type="EC" id="1.3.1.54" evidence="4"/>
<dbReference type="GO" id="GO:0009236">
    <property type="term" value="P:cobalamin biosynthetic process"/>
    <property type="evidence" value="ECO:0007669"/>
    <property type="project" value="UniProtKB-KW"/>
</dbReference>
<dbReference type="PANTHER" id="PTHR36925:SF1">
    <property type="entry name" value="COBALT-PRECORRIN-6A REDUCTASE"/>
    <property type="match status" value="1"/>
</dbReference>
<dbReference type="NCBIfam" id="TIGR00715">
    <property type="entry name" value="precor6x_red"/>
    <property type="match status" value="1"/>
</dbReference>
<accession>A0A9D2SJ53</accession>
<comment type="pathway">
    <text evidence="1">Cofactor biosynthesis; adenosylcobalamin biosynthesis.</text>
</comment>
<name>A0A9D2SJ53_9FIRM</name>
<comment type="caution">
    <text evidence="4">The sequence shown here is derived from an EMBL/GenBank/DDBJ whole genome shotgun (WGS) entry which is preliminary data.</text>
</comment>
<sequence>MRGGRIALFGGTTEGRLLAKKLTEEGFEGVLLVATEYGALLAAGEGGACMPAGRQASRDGENASAGIRVHAGRLDQAQMEALFSQERVGLAIDATHPYAVRATANIREACRRTGVLYLRCIRGETPGAGGNPEALPGERMVRFPDMARAAEWLKETEGNILLTTGSRDLAAFSGIDRERMYVRVLPAERSLAACREQGHMGRHVIAMQGPFSEELNLALLREFSCRILVTKDGGSQGGFEEKRRAAARAGAVFAVVERPGETGFSMEEVIKRAREWRNNETGRI</sequence>
<dbReference type="GO" id="GO:0016994">
    <property type="term" value="F:precorrin-6A reductase activity"/>
    <property type="evidence" value="ECO:0007669"/>
    <property type="project" value="UniProtKB-EC"/>
</dbReference>
<evidence type="ECO:0000256" key="2">
    <source>
        <dbReference type="ARBA" id="ARBA00022573"/>
    </source>
</evidence>
<dbReference type="Proteomes" id="UP000823910">
    <property type="component" value="Unassembled WGS sequence"/>
</dbReference>
<evidence type="ECO:0000256" key="3">
    <source>
        <dbReference type="ARBA" id="ARBA00023002"/>
    </source>
</evidence>
<reference evidence="4" key="2">
    <citation type="submission" date="2021-04" db="EMBL/GenBank/DDBJ databases">
        <authorList>
            <person name="Gilroy R."/>
        </authorList>
    </citation>
    <scope>NUCLEOTIDE SEQUENCE</scope>
    <source>
        <strain evidence="4">CHK180-15479</strain>
    </source>
</reference>
<dbReference type="PANTHER" id="PTHR36925">
    <property type="entry name" value="COBALT-PRECORRIN-6A REDUCTASE"/>
    <property type="match status" value="1"/>
</dbReference>
<dbReference type="PROSITE" id="PS51014">
    <property type="entry name" value="COBK_CBIJ"/>
    <property type="match status" value="1"/>
</dbReference>
<gene>
    <name evidence="4" type="primary">cobK</name>
    <name evidence="4" type="ORF">H9704_12445</name>
</gene>
<evidence type="ECO:0000313" key="4">
    <source>
        <dbReference type="EMBL" id="HJC06938.1"/>
    </source>
</evidence>
<keyword evidence="3 4" id="KW-0560">Oxidoreductase</keyword>
<protein>
    <submittedName>
        <fullName evidence="4">Precorrin-6A reductase</fullName>
        <ecNumber evidence="4">1.3.1.54</ecNumber>
    </submittedName>
</protein>
<dbReference type="Pfam" id="PF02571">
    <property type="entry name" value="CbiJ"/>
    <property type="match status" value="1"/>
</dbReference>
<dbReference type="InterPro" id="IPR003723">
    <property type="entry name" value="Precorrin-6x_reduct"/>
</dbReference>
<reference evidence="4" key="1">
    <citation type="journal article" date="2021" name="PeerJ">
        <title>Extensive microbial diversity within the chicken gut microbiome revealed by metagenomics and culture.</title>
        <authorList>
            <person name="Gilroy R."/>
            <person name="Ravi A."/>
            <person name="Getino M."/>
            <person name="Pursley I."/>
            <person name="Horton D.L."/>
            <person name="Alikhan N.F."/>
            <person name="Baker D."/>
            <person name="Gharbi K."/>
            <person name="Hall N."/>
            <person name="Watson M."/>
            <person name="Adriaenssens E.M."/>
            <person name="Foster-Nyarko E."/>
            <person name="Jarju S."/>
            <person name="Secka A."/>
            <person name="Antonio M."/>
            <person name="Oren A."/>
            <person name="Chaudhuri R.R."/>
            <person name="La Ragione R."/>
            <person name="Hildebrand F."/>
            <person name="Pallen M.J."/>
        </authorList>
    </citation>
    <scope>NUCLEOTIDE SEQUENCE</scope>
    <source>
        <strain evidence="4">CHK180-15479</strain>
    </source>
</reference>
<dbReference type="AlphaFoldDB" id="A0A9D2SJ53"/>
<evidence type="ECO:0000313" key="5">
    <source>
        <dbReference type="Proteomes" id="UP000823910"/>
    </source>
</evidence>
<proteinExistence type="predicted"/>